<evidence type="ECO:0000313" key="3">
    <source>
        <dbReference type="EMBL" id="KAG7384156.1"/>
    </source>
</evidence>
<reference evidence="3" key="1">
    <citation type="submission" date="2021-02" db="EMBL/GenBank/DDBJ databases">
        <authorList>
            <person name="Palmer J.M."/>
        </authorList>
    </citation>
    <scope>NUCLEOTIDE SEQUENCE</scope>
    <source>
        <strain evidence="3">SCRP734</strain>
    </source>
</reference>
<feature type="compositionally biased region" description="Polar residues" evidence="1">
    <location>
        <begin position="197"/>
        <end position="207"/>
    </location>
</feature>
<feature type="region of interest" description="Disordered" evidence="1">
    <location>
        <begin position="51"/>
        <end position="84"/>
    </location>
</feature>
<name>A0A8T1VTA8_9STRA</name>
<keyword evidence="4" id="KW-1185">Reference proteome</keyword>
<feature type="domain" description="Transposase IS30-like HTH" evidence="2">
    <location>
        <begin position="8"/>
        <end position="45"/>
    </location>
</feature>
<dbReference type="AlphaFoldDB" id="A0A8T1VTA8"/>
<dbReference type="EMBL" id="JAGDFM010000155">
    <property type="protein sequence ID" value="KAG7384156.1"/>
    <property type="molecule type" value="Genomic_DNA"/>
</dbReference>
<evidence type="ECO:0000259" key="2">
    <source>
        <dbReference type="Pfam" id="PF13936"/>
    </source>
</evidence>
<proteinExistence type="predicted"/>
<gene>
    <name evidence="3" type="ORF">PHYPSEUDO_002940</name>
</gene>
<organism evidence="3 4">
    <name type="scientific">Phytophthora pseudosyringae</name>
    <dbReference type="NCBI Taxonomy" id="221518"/>
    <lineage>
        <taxon>Eukaryota</taxon>
        <taxon>Sar</taxon>
        <taxon>Stramenopiles</taxon>
        <taxon>Oomycota</taxon>
        <taxon>Peronosporomycetes</taxon>
        <taxon>Peronosporales</taxon>
        <taxon>Peronosporaceae</taxon>
        <taxon>Phytophthora</taxon>
    </lineage>
</organism>
<feature type="region of interest" description="Disordered" evidence="1">
    <location>
        <begin position="174"/>
        <end position="228"/>
    </location>
</feature>
<feature type="compositionally biased region" description="Low complexity" evidence="1">
    <location>
        <begin position="57"/>
        <end position="78"/>
    </location>
</feature>
<sequence>MAKGAWISGEERERIVQMREDGVPVKDIAKQMQRSTNFIYRLLRKVNGDVPTKKKTATVSNTSATNNGNAAPAPAAGGNDTGERRDELLEGLSDSSAALLCAVESMEVSAYEPIPMPRSVKSCEQRQPQPQAQAQAQVCPEDVNASVAFSTEAGANSSVAKPQNSGEFWLLTDTTTSAGRPTDSSTSLATQSASSDGRNQQRSSLQLQPAKKQKVSASRAPTQTKSCSASISSSLLVNPHLPRPRTVTTNNSKVSTDGLGGFLKQIQDEIRRLESVAQSDLYDAQLLQMLVKFHAEMLLVQLQKTLAADESSKRARDQDAEGKETSRLLREKLGKEIALLNVQADRERLELEREQIRHKTTSMICRKTLLDANASPADVDQLFPHQ</sequence>
<dbReference type="Pfam" id="PF13936">
    <property type="entry name" value="HTH_38"/>
    <property type="match status" value="1"/>
</dbReference>
<dbReference type="Proteomes" id="UP000694044">
    <property type="component" value="Unassembled WGS sequence"/>
</dbReference>
<comment type="caution">
    <text evidence="3">The sequence shown here is derived from an EMBL/GenBank/DDBJ whole genome shotgun (WGS) entry which is preliminary data.</text>
</comment>
<protein>
    <recommendedName>
        <fullName evidence="2">Transposase IS30-like HTH domain-containing protein</fullName>
    </recommendedName>
</protein>
<feature type="compositionally biased region" description="Polar residues" evidence="1">
    <location>
        <begin position="215"/>
        <end position="225"/>
    </location>
</feature>
<feature type="compositionally biased region" description="Low complexity" evidence="1">
    <location>
        <begin position="182"/>
        <end position="196"/>
    </location>
</feature>
<accession>A0A8T1VTA8</accession>
<evidence type="ECO:0000313" key="4">
    <source>
        <dbReference type="Proteomes" id="UP000694044"/>
    </source>
</evidence>
<dbReference type="OrthoDB" id="128491at2759"/>
<evidence type="ECO:0000256" key="1">
    <source>
        <dbReference type="SAM" id="MobiDB-lite"/>
    </source>
</evidence>
<dbReference type="InterPro" id="IPR025246">
    <property type="entry name" value="IS30-like_HTH"/>
</dbReference>